<gene>
    <name evidence="1" type="ORF">EJB06_07495</name>
</gene>
<evidence type="ECO:0000313" key="1">
    <source>
        <dbReference type="EMBL" id="RSZ60014.1"/>
    </source>
</evidence>
<protein>
    <submittedName>
        <fullName evidence="1">Uncharacterized protein</fullName>
    </submittedName>
</protein>
<organism evidence="1 2">
    <name type="scientific">Massilia atriviolacea</name>
    <dbReference type="NCBI Taxonomy" id="2495579"/>
    <lineage>
        <taxon>Bacteria</taxon>
        <taxon>Pseudomonadati</taxon>
        <taxon>Pseudomonadota</taxon>
        <taxon>Betaproteobacteria</taxon>
        <taxon>Burkholderiales</taxon>
        <taxon>Oxalobacteraceae</taxon>
        <taxon>Telluria group</taxon>
        <taxon>Massilia</taxon>
    </lineage>
</organism>
<dbReference type="Proteomes" id="UP000278085">
    <property type="component" value="Unassembled WGS sequence"/>
</dbReference>
<keyword evidence="2" id="KW-1185">Reference proteome</keyword>
<sequence>MNAPIYSSNLTSQLPGVLLLAGWQQTDTLQLDLYGSRPTADDGHIVEAITAHGCTANIIELFTGTQLEKMGEYLDFEHDMCPVGKSIAARAKHEAMQGPWEKNRGLN</sequence>
<evidence type="ECO:0000313" key="2">
    <source>
        <dbReference type="Proteomes" id="UP000278085"/>
    </source>
</evidence>
<dbReference type="EMBL" id="RXLQ01000003">
    <property type="protein sequence ID" value="RSZ60014.1"/>
    <property type="molecule type" value="Genomic_DNA"/>
</dbReference>
<proteinExistence type="predicted"/>
<dbReference type="RefSeq" id="WP_126073375.1">
    <property type="nucleotide sequence ID" value="NZ_CP051166.1"/>
</dbReference>
<reference evidence="1 2" key="1">
    <citation type="submission" date="2018-12" db="EMBL/GenBank/DDBJ databases">
        <authorList>
            <person name="Yang E."/>
        </authorList>
    </citation>
    <scope>NUCLEOTIDE SEQUENCE [LARGE SCALE GENOMIC DNA]</scope>
    <source>
        <strain evidence="1 2">SOD</strain>
    </source>
</reference>
<dbReference type="AlphaFoldDB" id="A0A430HR71"/>
<accession>A0A430HR71</accession>
<name>A0A430HR71_9BURK</name>
<comment type="caution">
    <text evidence="1">The sequence shown here is derived from an EMBL/GenBank/DDBJ whole genome shotgun (WGS) entry which is preliminary data.</text>
</comment>